<reference evidence="1" key="1">
    <citation type="submission" date="2014-11" db="EMBL/GenBank/DDBJ databases">
        <authorList>
            <person name="Amaro Gonzalez C."/>
        </authorList>
    </citation>
    <scope>NUCLEOTIDE SEQUENCE</scope>
</reference>
<sequence>MGLQMARLVQNCFTKCRS</sequence>
<accession>A0A0E9TJG2</accession>
<dbReference type="AlphaFoldDB" id="A0A0E9TJG2"/>
<evidence type="ECO:0000313" key="1">
    <source>
        <dbReference type="EMBL" id="JAH52858.1"/>
    </source>
</evidence>
<protein>
    <submittedName>
        <fullName evidence="1">Uncharacterized protein</fullName>
    </submittedName>
</protein>
<proteinExistence type="predicted"/>
<name>A0A0E9TJG2_ANGAN</name>
<organism evidence="1">
    <name type="scientific">Anguilla anguilla</name>
    <name type="common">European freshwater eel</name>
    <name type="synonym">Muraena anguilla</name>
    <dbReference type="NCBI Taxonomy" id="7936"/>
    <lineage>
        <taxon>Eukaryota</taxon>
        <taxon>Metazoa</taxon>
        <taxon>Chordata</taxon>
        <taxon>Craniata</taxon>
        <taxon>Vertebrata</taxon>
        <taxon>Euteleostomi</taxon>
        <taxon>Actinopterygii</taxon>
        <taxon>Neopterygii</taxon>
        <taxon>Teleostei</taxon>
        <taxon>Anguilliformes</taxon>
        <taxon>Anguillidae</taxon>
        <taxon>Anguilla</taxon>
    </lineage>
</organism>
<reference evidence="1" key="2">
    <citation type="journal article" date="2015" name="Fish Shellfish Immunol.">
        <title>Early steps in the European eel (Anguilla anguilla)-Vibrio vulnificus interaction in the gills: Role of the RtxA13 toxin.</title>
        <authorList>
            <person name="Callol A."/>
            <person name="Pajuelo D."/>
            <person name="Ebbesson L."/>
            <person name="Teles M."/>
            <person name="MacKenzie S."/>
            <person name="Amaro C."/>
        </authorList>
    </citation>
    <scope>NUCLEOTIDE SEQUENCE</scope>
</reference>
<dbReference type="EMBL" id="GBXM01055719">
    <property type="protein sequence ID" value="JAH52858.1"/>
    <property type="molecule type" value="Transcribed_RNA"/>
</dbReference>